<dbReference type="SUPFAM" id="SSF53800">
    <property type="entry name" value="Chelatase"/>
    <property type="match status" value="1"/>
</dbReference>
<dbReference type="PANTHER" id="PTHR33542">
    <property type="entry name" value="SIROHYDROCHLORIN FERROCHELATASE, CHLOROPLASTIC"/>
    <property type="match status" value="1"/>
</dbReference>
<dbReference type="Gene3D" id="3.40.50.1400">
    <property type="match status" value="1"/>
</dbReference>
<evidence type="ECO:0000256" key="1">
    <source>
        <dbReference type="ARBA" id="ARBA00022723"/>
    </source>
</evidence>
<dbReference type="KEGG" id="mdn:JT25_002410"/>
<organism evidence="3 4">
    <name type="scientific">Methylomonas denitrificans</name>
    <dbReference type="NCBI Taxonomy" id="1538553"/>
    <lineage>
        <taxon>Bacteria</taxon>
        <taxon>Pseudomonadati</taxon>
        <taxon>Pseudomonadota</taxon>
        <taxon>Gammaproteobacteria</taxon>
        <taxon>Methylococcales</taxon>
        <taxon>Methylococcaceae</taxon>
        <taxon>Methylomonas</taxon>
    </lineage>
</organism>
<dbReference type="GO" id="GO:0046872">
    <property type="term" value="F:metal ion binding"/>
    <property type="evidence" value="ECO:0007669"/>
    <property type="project" value="UniProtKB-KW"/>
</dbReference>
<gene>
    <name evidence="3" type="ORF">JT25_002410</name>
</gene>
<keyword evidence="1" id="KW-0479">Metal-binding</keyword>
<dbReference type="PANTHER" id="PTHR33542:SF3">
    <property type="entry name" value="SIROHYDROCHLORIN FERROCHELATASE, CHLOROPLASTIC"/>
    <property type="match status" value="1"/>
</dbReference>
<keyword evidence="2" id="KW-0456">Lyase</keyword>
<evidence type="ECO:0000313" key="3">
    <source>
        <dbReference type="EMBL" id="AMK75351.1"/>
    </source>
</evidence>
<evidence type="ECO:0000256" key="2">
    <source>
        <dbReference type="ARBA" id="ARBA00023239"/>
    </source>
</evidence>
<proteinExistence type="predicted"/>
<sequence>MMHLLVVAHGSRREDSNLEIHQLIEQLRLTTTRFAAIDCAFLEIAEPNIAQGLRQQIAQGARQIVVMPYFLSAGRHVSIDIPEQVQNIRDAHPQIDIHIAGHLGVAEKIRRIVIEQALLAI</sequence>
<dbReference type="EMBL" id="CP014476">
    <property type="protein sequence ID" value="AMK75351.1"/>
    <property type="molecule type" value="Genomic_DNA"/>
</dbReference>
<dbReference type="Proteomes" id="UP000030512">
    <property type="component" value="Chromosome"/>
</dbReference>
<keyword evidence="4" id="KW-1185">Reference proteome</keyword>
<protein>
    <submittedName>
        <fullName evidence="3">Cobalamin biosynthesis protein CbiX</fullName>
    </submittedName>
</protein>
<dbReference type="CDD" id="cd03416">
    <property type="entry name" value="CbiX_SirB_N"/>
    <property type="match status" value="1"/>
</dbReference>
<dbReference type="AlphaFoldDB" id="A0A140E4M7"/>
<dbReference type="InterPro" id="IPR050963">
    <property type="entry name" value="Sirohydro_Cobaltochel/CbiX"/>
</dbReference>
<dbReference type="InterPro" id="IPR002762">
    <property type="entry name" value="CbiX-like"/>
</dbReference>
<name>A0A140E4M7_9GAMM</name>
<accession>A0A140E4M7</accession>
<reference evidence="3 4" key="1">
    <citation type="journal article" date="2015" name="Environ. Microbiol.">
        <title>Methane oxidation coupled to nitrate reduction under hypoxia by the Gammaproteobacterium Methylomonas denitrificans, sp. nov. type strain FJG1.</title>
        <authorList>
            <person name="Kits K.D."/>
            <person name="Klotz M.G."/>
            <person name="Stein L.Y."/>
        </authorList>
    </citation>
    <scope>NUCLEOTIDE SEQUENCE [LARGE SCALE GENOMIC DNA]</scope>
    <source>
        <strain evidence="3 4">FJG1</strain>
    </source>
</reference>
<dbReference type="GO" id="GO:0016829">
    <property type="term" value="F:lyase activity"/>
    <property type="evidence" value="ECO:0007669"/>
    <property type="project" value="UniProtKB-KW"/>
</dbReference>
<dbReference type="STRING" id="1538553.JT25_002410"/>
<dbReference type="Pfam" id="PF01903">
    <property type="entry name" value="CbiX"/>
    <property type="match status" value="1"/>
</dbReference>
<dbReference type="OrthoDB" id="9797895at2"/>
<evidence type="ECO:0000313" key="4">
    <source>
        <dbReference type="Proteomes" id="UP000030512"/>
    </source>
</evidence>